<name>A0AAT9HHB9_9ACTN</name>
<feature type="region of interest" description="Disordered" evidence="1">
    <location>
        <begin position="90"/>
        <end position="133"/>
    </location>
</feature>
<protein>
    <submittedName>
        <fullName evidence="2">Uncharacterized protein</fullName>
    </submittedName>
</protein>
<evidence type="ECO:0000313" key="2">
    <source>
        <dbReference type="EMBL" id="BFO16880.1"/>
    </source>
</evidence>
<dbReference type="AntiFam" id="ANF00171">
    <property type="entry name" value="Shadow ORF (opposite pikAII)"/>
</dbReference>
<reference evidence="2" key="1">
    <citation type="submission" date="2024-06" db="EMBL/GenBank/DDBJ databases">
        <authorList>
            <consortium name="consrtm"/>
            <person name="Uemura M."/>
            <person name="Terahara T."/>
        </authorList>
    </citation>
    <scope>NUCLEOTIDE SEQUENCE</scope>
    <source>
        <strain evidence="2">KM77-8</strain>
    </source>
</reference>
<feature type="region of interest" description="Disordered" evidence="1">
    <location>
        <begin position="192"/>
        <end position="212"/>
    </location>
</feature>
<evidence type="ECO:0000256" key="1">
    <source>
        <dbReference type="SAM" id="MobiDB-lite"/>
    </source>
</evidence>
<proteinExistence type="predicted"/>
<organism evidence="2">
    <name type="scientific">Streptomyces haneummycinicus</name>
    <dbReference type="NCBI Taxonomy" id="3074435"/>
    <lineage>
        <taxon>Bacteria</taxon>
        <taxon>Bacillati</taxon>
        <taxon>Actinomycetota</taxon>
        <taxon>Actinomycetes</taxon>
        <taxon>Kitasatosporales</taxon>
        <taxon>Streptomycetaceae</taxon>
        <taxon>Streptomyces</taxon>
    </lineage>
</organism>
<accession>A0AAT9HHB9</accession>
<feature type="compositionally biased region" description="Basic and acidic residues" evidence="1">
    <location>
        <begin position="122"/>
        <end position="133"/>
    </location>
</feature>
<dbReference type="EMBL" id="AP035768">
    <property type="protein sequence ID" value="BFO16880.1"/>
    <property type="molecule type" value="Genomic_DNA"/>
</dbReference>
<dbReference type="AlphaFoldDB" id="A0AAT9HHB9"/>
<reference evidence="2" key="2">
    <citation type="submission" date="2024-07" db="EMBL/GenBank/DDBJ databases">
        <title>Streptomyces haneummycinica sp. nov., a new antibiotic-producing actinobacterium isolated from marine sediment.</title>
        <authorList>
            <person name="Uemura M."/>
            <person name="Hamada M."/>
            <person name="Hirano S."/>
            <person name="Kobayashi K."/>
            <person name="Ohshiro T."/>
            <person name="Kobayashi T."/>
            <person name="Terahara T."/>
        </authorList>
    </citation>
    <scope>NUCLEOTIDE SEQUENCE</scope>
    <source>
        <strain evidence="2">KM77-8</strain>
    </source>
</reference>
<gene>
    <name evidence="2" type="ORF">SHKM778_32680</name>
</gene>
<sequence>MGGVVHGDAADPDLFVGEFGEEFVQRGVLPAHDGGGGAVDGRQLQLSLPALQAGGELLRGDRHGHHASLAREAFPDQAAAQGHHAGAVLQGERAGDGGRGDLALGVSDDGGGFDSVGAPQRGKRDHDGPQHRLDDVHHVQVGPAGLATQDADEVPVRERRQGGGALRHPGREHRRLVEQFDGHPVPLGALTGEDEDGSGLASRGRSAHQGGTGAALGELAELFKQCVAVGAENDGPVPEPGPGGGERQADVGGTFTGPVGQVVPQFRGLRPQRVRALPRDNPRDHLSAHPGHPFNFFLVGCSLQLPEPT</sequence>